<proteinExistence type="predicted"/>
<dbReference type="Proteomes" id="UP000823388">
    <property type="component" value="Chromosome 5K"/>
</dbReference>
<gene>
    <name evidence="1" type="ORF">PVAP13_5KG202307</name>
</gene>
<evidence type="ECO:0000313" key="1">
    <source>
        <dbReference type="EMBL" id="KAG2596713.1"/>
    </source>
</evidence>
<comment type="caution">
    <text evidence="1">The sequence shown here is derived from an EMBL/GenBank/DDBJ whole genome shotgun (WGS) entry which is preliminary data.</text>
</comment>
<dbReference type="AlphaFoldDB" id="A0A8T0SIC9"/>
<protein>
    <submittedName>
        <fullName evidence="1">Uncharacterized protein</fullName>
    </submittedName>
</protein>
<sequence length="199" mass="21394">MAPKIHAGVFYSSFLEAAAVLQLLERQQRCGSRELKAAARGSRLRDWILPRRRCRRRWRPAPGLDLAPTALLVAAACSGIGSCLGALLVGGVEVEGRGIDTGEAAHKQRTASQQSAPGLDLAPRRRCSGHALGVDQTSIAPISPTQVHEDLQPATNSAAWCQDSGDSSVPNPCMKLPSSDLGDWHNLGIFVLHFFLLLR</sequence>
<evidence type="ECO:0000313" key="2">
    <source>
        <dbReference type="Proteomes" id="UP000823388"/>
    </source>
</evidence>
<name>A0A8T0SIC9_PANVG</name>
<reference evidence="1" key="1">
    <citation type="submission" date="2020-05" db="EMBL/GenBank/DDBJ databases">
        <title>WGS assembly of Panicum virgatum.</title>
        <authorList>
            <person name="Lovell J.T."/>
            <person name="Jenkins J."/>
            <person name="Shu S."/>
            <person name="Juenger T.E."/>
            <person name="Schmutz J."/>
        </authorList>
    </citation>
    <scope>NUCLEOTIDE SEQUENCE</scope>
    <source>
        <strain evidence="1">AP13</strain>
    </source>
</reference>
<dbReference type="EMBL" id="CM029045">
    <property type="protein sequence ID" value="KAG2596713.1"/>
    <property type="molecule type" value="Genomic_DNA"/>
</dbReference>
<organism evidence="1 2">
    <name type="scientific">Panicum virgatum</name>
    <name type="common">Blackwell switchgrass</name>
    <dbReference type="NCBI Taxonomy" id="38727"/>
    <lineage>
        <taxon>Eukaryota</taxon>
        <taxon>Viridiplantae</taxon>
        <taxon>Streptophyta</taxon>
        <taxon>Embryophyta</taxon>
        <taxon>Tracheophyta</taxon>
        <taxon>Spermatophyta</taxon>
        <taxon>Magnoliopsida</taxon>
        <taxon>Liliopsida</taxon>
        <taxon>Poales</taxon>
        <taxon>Poaceae</taxon>
        <taxon>PACMAD clade</taxon>
        <taxon>Panicoideae</taxon>
        <taxon>Panicodae</taxon>
        <taxon>Paniceae</taxon>
        <taxon>Panicinae</taxon>
        <taxon>Panicum</taxon>
        <taxon>Panicum sect. Hiantes</taxon>
    </lineage>
</organism>
<keyword evidence="2" id="KW-1185">Reference proteome</keyword>
<accession>A0A8T0SIC9</accession>